<keyword evidence="1" id="KW-0472">Membrane</keyword>
<dbReference type="Proteomes" id="UP000261704">
    <property type="component" value="Chromosome"/>
</dbReference>
<dbReference type="PANTHER" id="PTHR31881">
    <property type="match status" value="1"/>
</dbReference>
<evidence type="ECO:0000313" key="3">
    <source>
        <dbReference type="Proteomes" id="UP000261704"/>
    </source>
</evidence>
<protein>
    <submittedName>
        <fullName evidence="2">DUF599 domain-containing protein</fullName>
    </submittedName>
</protein>
<proteinExistence type="predicted"/>
<sequence>MELLDRLQFFSTLDLIAVTLLGLAWVGIGWIIERADATHPSVSVIMAGYRREWMTQFVTREPRIFDANILANLRQSTNFFASTSMIGIGGGLALIGNKEQLLGIAQDLSLENAPAVVWEMKILIVILFLANGFLKFVWSHRLFGYCAVMLASVPNDATDPACIPRAKQAAEINITAARSFNRGLRSVYFALGALAWLLGAIPLLVATALTVLILWRREFASHSRSVLLQSDGPENLTPS</sequence>
<dbReference type="EMBL" id="CP032125">
    <property type="protein sequence ID" value="AXX99875.1"/>
    <property type="molecule type" value="Genomic_DNA"/>
</dbReference>
<dbReference type="RefSeq" id="WP_118944526.1">
    <property type="nucleotide sequence ID" value="NZ_CP032125.1"/>
</dbReference>
<dbReference type="PANTHER" id="PTHR31881:SF6">
    <property type="entry name" value="OS09G0494600 PROTEIN"/>
    <property type="match status" value="1"/>
</dbReference>
<gene>
    <name evidence="2" type="ORF">BAR1_15960</name>
</gene>
<feature type="transmembrane region" description="Helical" evidence="1">
    <location>
        <begin position="12"/>
        <end position="32"/>
    </location>
</feature>
<dbReference type="KEGG" id="pamo:BAR1_15960"/>
<dbReference type="AlphaFoldDB" id="A0A347ULZ7"/>
<keyword evidence="3" id="KW-1185">Reference proteome</keyword>
<keyword evidence="1" id="KW-0812">Transmembrane</keyword>
<name>A0A347ULZ7_9RHOB</name>
<reference evidence="2 3" key="1">
    <citation type="submission" date="2018-09" db="EMBL/GenBank/DDBJ databases">
        <title>Profundibacter amoris BAR1 gen. nov., sp. nov., a new member of the Roseobacter clade isolated at Lokis Castle Vent Field on the Arctic Mid-Oceanic Ridge.</title>
        <authorList>
            <person name="Le Moine Bauer S."/>
            <person name="Sjoeberg A.G."/>
            <person name="L'Haridon S."/>
            <person name="Stokke R."/>
            <person name="Roalkvam I."/>
            <person name="Steen I.H."/>
            <person name="Dahle H."/>
        </authorList>
    </citation>
    <scope>NUCLEOTIDE SEQUENCE [LARGE SCALE GENOMIC DNA]</scope>
    <source>
        <strain evidence="2 3">BAR1</strain>
    </source>
</reference>
<organism evidence="2 3">
    <name type="scientific">Profundibacter amoris</name>
    <dbReference type="NCBI Taxonomy" id="2171755"/>
    <lineage>
        <taxon>Bacteria</taxon>
        <taxon>Pseudomonadati</taxon>
        <taxon>Pseudomonadota</taxon>
        <taxon>Alphaproteobacteria</taxon>
        <taxon>Rhodobacterales</taxon>
        <taxon>Paracoccaceae</taxon>
        <taxon>Profundibacter</taxon>
    </lineage>
</organism>
<dbReference type="OrthoDB" id="9806874at2"/>
<keyword evidence="1" id="KW-1133">Transmembrane helix</keyword>
<dbReference type="InterPro" id="IPR006747">
    <property type="entry name" value="DUF599"/>
</dbReference>
<feature type="transmembrane region" description="Helical" evidence="1">
    <location>
        <begin position="116"/>
        <end position="134"/>
    </location>
</feature>
<feature type="transmembrane region" description="Helical" evidence="1">
    <location>
        <begin position="79"/>
        <end position="96"/>
    </location>
</feature>
<accession>A0A347ULZ7</accession>
<evidence type="ECO:0000313" key="2">
    <source>
        <dbReference type="EMBL" id="AXX99875.1"/>
    </source>
</evidence>
<dbReference type="Pfam" id="PF04654">
    <property type="entry name" value="DUF599"/>
    <property type="match status" value="1"/>
</dbReference>
<evidence type="ECO:0000256" key="1">
    <source>
        <dbReference type="SAM" id="Phobius"/>
    </source>
</evidence>
<feature type="transmembrane region" description="Helical" evidence="1">
    <location>
        <begin position="187"/>
        <end position="215"/>
    </location>
</feature>